<evidence type="ECO:0000313" key="2">
    <source>
        <dbReference type="EMBL" id="KAI9169018.1"/>
    </source>
</evidence>
<feature type="compositionally biased region" description="Basic and acidic residues" evidence="1">
    <location>
        <begin position="66"/>
        <end position="79"/>
    </location>
</feature>
<organism evidence="2 3">
    <name type="scientific">Acer negundo</name>
    <name type="common">Box elder</name>
    <dbReference type="NCBI Taxonomy" id="4023"/>
    <lineage>
        <taxon>Eukaryota</taxon>
        <taxon>Viridiplantae</taxon>
        <taxon>Streptophyta</taxon>
        <taxon>Embryophyta</taxon>
        <taxon>Tracheophyta</taxon>
        <taxon>Spermatophyta</taxon>
        <taxon>Magnoliopsida</taxon>
        <taxon>eudicotyledons</taxon>
        <taxon>Gunneridae</taxon>
        <taxon>Pentapetalae</taxon>
        <taxon>rosids</taxon>
        <taxon>malvids</taxon>
        <taxon>Sapindales</taxon>
        <taxon>Sapindaceae</taxon>
        <taxon>Hippocastanoideae</taxon>
        <taxon>Acereae</taxon>
        <taxon>Acer</taxon>
    </lineage>
</organism>
<dbReference type="Proteomes" id="UP001064489">
    <property type="component" value="Chromosome 7"/>
</dbReference>
<comment type="caution">
    <text evidence="2">The sequence shown here is derived from an EMBL/GenBank/DDBJ whole genome shotgun (WGS) entry which is preliminary data.</text>
</comment>
<reference evidence="2" key="2">
    <citation type="submission" date="2023-02" db="EMBL/GenBank/DDBJ databases">
        <authorList>
            <person name="Swenson N.G."/>
            <person name="Wegrzyn J.L."/>
            <person name="Mcevoy S.L."/>
        </authorList>
    </citation>
    <scope>NUCLEOTIDE SEQUENCE</scope>
    <source>
        <strain evidence="2">91603</strain>
        <tissue evidence="2">Leaf</tissue>
    </source>
</reference>
<name>A0AAD5IKP8_ACENE</name>
<protein>
    <submittedName>
        <fullName evidence="2">Uncharacterized protein</fullName>
    </submittedName>
</protein>
<proteinExistence type="predicted"/>
<feature type="region of interest" description="Disordered" evidence="1">
    <location>
        <begin position="41"/>
        <end position="79"/>
    </location>
</feature>
<reference evidence="2" key="1">
    <citation type="journal article" date="2022" name="Plant J.">
        <title>Strategies of tolerance reflected in two North American maple genomes.</title>
        <authorList>
            <person name="McEvoy S.L."/>
            <person name="Sezen U.U."/>
            <person name="Trouern-Trend A."/>
            <person name="McMahon S.M."/>
            <person name="Schaberg P.G."/>
            <person name="Yang J."/>
            <person name="Wegrzyn J.L."/>
            <person name="Swenson N.G."/>
        </authorList>
    </citation>
    <scope>NUCLEOTIDE SEQUENCE</scope>
    <source>
        <strain evidence="2">91603</strain>
    </source>
</reference>
<dbReference type="EMBL" id="JAJSOW010000104">
    <property type="protein sequence ID" value="KAI9169018.1"/>
    <property type="molecule type" value="Genomic_DNA"/>
</dbReference>
<dbReference type="AlphaFoldDB" id="A0AAD5IKP8"/>
<sequence>MKLSEFNERPCRVINSKTNTLFYSLTKSFGYAGKKLMGKLKSKKAPGNSRDGVDCSLSNNGGITAEGEKEKEEADASKFDVKSMPCSSNAIDDGDADSDKNFLIENQTMGGLGEASTSVQQDSFCCGMDNADNADNAKIQKQRNVQINPDRPCTCTCSDSEENGTGIQEEEEPDFMELDTSLSRLRGIRFSNGGIEVDFLIV</sequence>
<evidence type="ECO:0000256" key="1">
    <source>
        <dbReference type="SAM" id="MobiDB-lite"/>
    </source>
</evidence>
<keyword evidence="3" id="KW-1185">Reference proteome</keyword>
<evidence type="ECO:0000313" key="3">
    <source>
        <dbReference type="Proteomes" id="UP001064489"/>
    </source>
</evidence>
<accession>A0AAD5IKP8</accession>
<gene>
    <name evidence="2" type="ORF">LWI28_005585</name>
</gene>